<comment type="similarity">
    <text evidence="1">Belongs to the UPF0047 family.</text>
</comment>
<sequence>MLEITVSTSKREEFVDITEQVRRVCGDKGWQDGVVLLHCAHTTAGLTVNESADPSVCRDILAHLRQSVPHMAGYEHGEGNSDAHIKSSLMGCSQQVLVANGRLALGTWQGIFFTEFDGPRQRRVWLQWIPA</sequence>
<reference evidence="3" key="1">
    <citation type="submission" date="2009-09" db="EMBL/GenBank/DDBJ databases">
        <title>The complete chromosome of Desulfohalobium retbaense DSM 5692.</title>
        <authorList>
            <consortium name="US DOE Joint Genome Institute (JGI-PGF)"/>
            <person name="Lucas S."/>
            <person name="Copeland A."/>
            <person name="Lapidus A."/>
            <person name="Glavina del Rio T."/>
            <person name="Dalin E."/>
            <person name="Tice H."/>
            <person name="Bruce D."/>
            <person name="Goodwin L."/>
            <person name="Pitluck S."/>
            <person name="Kyrpides N."/>
            <person name="Mavromatis K."/>
            <person name="Ivanova N."/>
            <person name="Mikhailova N."/>
            <person name="Munk A.C."/>
            <person name="Brettin T."/>
            <person name="Detter J.C."/>
            <person name="Han C."/>
            <person name="Tapia R."/>
            <person name="Larimer F."/>
            <person name="Land M."/>
            <person name="Hauser L."/>
            <person name="Markowitz V."/>
            <person name="Cheng J.-F."/>
            <person name="Hugenholtz P."/>
            <person name="Woyke T."/>
            <person name="Wu D."/>
            <person name="Spring S."/>
            <person name="Klenk H.-P."/>
            <person name="Eisen J.A."/>
        </authorList>
    </citation>
    <scope>NUCLEOTIDE SEQUENCE [LARGE SCALE GENOMIC DNA]</scope>
    <source>
        <strain evidence="3">DSM 5692</strain>
    </source>
</reference>
<dbReference type="KEGG" id="drt:Dret_0023"/>
<evidence type="ECO:0008006" key="4">
    <source>
        <dbReference type="Google" id="ProtNLM"/>
    </source>
</evidence>
<reference evidence="2 3" key="2">
    <citation type="journal article" date="2010" name="Stand. Genomic Sci.">
        <title>Complete genome sequence of Desulfohalobium retbaense type strain (HR(100)).</title>
        <authorList>
            <person name="Spring S."/>
            <person name="Nolan M."/>
            <person name="Lapidus A."/>
            <person name="Glavina Del Rio T."/>
            <person name="Copeland A."/>
            <person name="Tice H."/>
            <person name="Cheng J.F."/>
            <person name="Lucas S."/>
            <person name="Land M."/>
            <person name="Chen F."/>
            <person name="Bruce D."/>
            <person name="Goodwin L."/>
            <person name="Pitluck S."/>
            <person name="Ivanova N."/>
            <person name="Mavromatis K."/>
            <person name="Mikhailova N."/>
            <person name="Pati A."/>
            <person name="Chen A."/>
            <person name="Palaniappan K."/>
            <person name="Hauser L."/>
            <person name="Chang Y.J."/>
            <person name="Jeffries C.D."/>
            <person name="Munk C."/>
            <person name="Kiss H."/>
            <person name="Chain P."/>
            <person name="Han C."/>
            <person name="Brettin T."/>
            <person name="Detter J.C."/>
            <person name="Schuler E."/>
            <person name="Goker M."/>
            <person name="Rohde M."/>
            <person name="Bristow J."/>
            <person name="Eisen J.A."/>
            <person name="Markowitz V."/>
            <person name="Hugenholtz P."/>
            <person name="Kyrpides N.C."/>
            <person name="Klenk H.P."/>
        </authorList>
    </citation>
    <scope>NUCLEOTIDE SEQUENCE [LARGE SCALE GENOMIC DNA]</scope>
    <source>
        <strain evidence="2 3">DSM 5692</strain>
    </source>
</reference>
<dbReference type="InterPro" id="IPR035917">
    <property type="entry name" value="YjbQ-like_sf"/>
</dbReference>
<dbReference type="Gene3D" id="2.60.120.460">
    <property type="entry name" value="YjbQ-like"/>
    <property type="match status" value="1"/>
</dbReference>
<dbReference type="EMBL" id="CP001734">
    <property type="protein sequence ID" value="ACV67325.1"/>
    <property type="molecule type" value="Genomic_DNA"/>
</dbReference>
<evidence type="ECO:0000313" key="3">
    <source>
        <dbReference type="Proteomes" id="UP000001052"/>
    </source>
</evidence>
<accession>C8WZ50</accession>
<dbReference type="PANTHER" id="PTHR30615">
    <property type="entry name" value="UNCHARACTERIZED PROTEIN YJBQ-RELATED"/>
    <property type="match status" value="1"/>
</dbReference>
<organism evidence="2 3">
    <name type="scientific">Desulfohalobium retbaense (strain ATCC 49708 / DSM 5692 / JCM 16813 / HR100)</name>
    <dbReference type="NCBI Taxonomy" id="485915"/>
    <lineage>
        <taxon>Bacteria</taxon>
        <taxon>Pseudomonadati</taxon>
        <taxon>Thermodesulfobacteriota</taxon>
        <taxon>Desulfovibrionia</taxon>
        <taxon>Desulfovibrionales</taxon>
        <taxon>Desulfohalobiaceae</taxon>
        <taxon>Desulfohalobium</taxon>
    </lineage>
</organism>
<dbReference type="PANTHER" id="PTHR30615:SF8">
    <property type="entry name" value="UPF0047 PROTEIN C4A8.02C"/>
    <property type="match status" value="1"/>
</dbReference>
<dbReference type="eggNOG" id="COG0432">
    <property type="taxonomic scope" value="Bacteria"/>
</dbReference>
<dbReference type="InterPro" id="IPR001602">
    <property type="entry name" value="UPF0047_YjbQ-like"/>
</dbReference>
<dbReference type="PROSITE" id="PS01314">
    <property type="entry name" value="UPF0047"/>
    <property type="match status" value="1"/>
</dbReference>
<dbReference type="Proteomes" id="UP000001052">
    <property type="component" value="Chromosome"/>
</dbReference>
<gene>
    <name evidence="2" type="ordered locus">Dret_0023</name>
</gene>
<dbReference type="NCBIfam" id="TIGR00149">
    <property type="entry name" value="TIGR00149_YjbQ"/>
    <property type="match status" value="1"/>
</dbReference>
<dbReference type="Pfam" id="PF01894">
    <property type="entry name" value="YjbQ"/>
    <property type="match status" value="1"/>
</dbReference>
<proteinExistence type="inferred from homology"/>
<name>C8WZ50_DESRD</name>
<dbReference type="PIRSF" id="PIRSF004681">
    <property type="entry name" value="UCP004681"/>
    <property type="match status" value="1"/>
</dbReference>
<protein>
    <recommendedName>
        <fullName evidence="4">Secondary thiamine-phosphate synthase enzyme</fullName>
    </recommendedName>
</protein>
<dbReference type="HOGENOM" id="CLU_096980_1_1_7"/>
<dbReference type="OrthoDB" id="9801725at2"/>
<evidence type="ECO:0000256" key="1">
    <source>
        <dbReference type="ARBA" id="ARBA00005534"/>
    </source>
</evidence>
<dbReference type="AlphaFoldDB" id="C8WZ50"/>
<dbReference type="SUPFAM" id="SSF111038">
    <property type="entry name" value="YjbQ-like"/>
    <property type="match status" value="1"/>
</dbReference>
<evidence type="ECO:0000313" key="2">
    <source>
        <dbReference type="EMBL" id="ACV67325.1"/>
    </source>
</evidence>
<keyword evidence="3" id="KW-1185">Reference proteome</keyword>
<dbReference type="RefSeq" id="WP_015750485.1">
    <property type="nucleotide sequence ID" value="NC_013223.1"/>
</dbReference>